<gene>
    <name evidence="2" type="ORF">Microterr_21980</name>
</gene>
<accession>A0ABM8E0S1</accession>
<evidence type="ECO:0000256" key="1">
    <source>
        <dbReference type="SAM" id="MobiDB-lite"/>
    </source>
</evidence>
<sequence>MMIATGDLEPARQPARDGDCGCGGGGSSRASARLETDTGRHAPGTRTRRDPLAALQRNAFYPRKLMEVRHWQAEQEYHRGARELLTRLATGTGILCGLEVYLTDDDTLVIEGGVAVDGPGREIIVPDDIEIDPTQPTDACGRPQGDRLTEGTATIALCYRECGTDVVALPSESCEGESRCVPSMIRESFAVTVRPGAWRREHDSLCEALWGEGGEKPQPPDGDPIEERRLRLDRLAPRECGCSSRCVPLATVLVGTEGGLRLDRRVRTVIRSNAELLELILCLADRLDECCGRTPAPEVVAPKITALFPGPDADAAAVTEFGTEGRLEIAFDRPMSATDLAASASWLGAWVITGKVATRVVLAHRPDEDPGHISAPAGGSAAVYAASLGEPEGFRPEVVAHGGQDGDRILVIMARSGGDGIIRAADVDALALDADYAGTTLTAAQRARLWKIAEGAQGGFSGTASAAPTLDPLPSGDDDPEGELHIVLPIAPPQVADHLRLLAASPAGVEYGGPDATAEEKAELERFVNERGIELIVSGPLSEDSLAASDEWLRAWWAFGEGDRVYRPQRLELAFRRAEDLGDGSVRLLFQLSQFELAENTHIILQLRTDGLPVGADDPHPVLDADWEATALTEETLKRLWADDQFDEGFEDPRRIPPAPPLWDGTPGGIAHWSLLLHPFA</sequence>
<evidence type="ECO:0000313" key="3">
    <source>
        <dbReference type="Proteomes" id="UP001317779"/>
    </source>
</evidence>
<dbReference type="Proteomes" id="UP001317779">
    <property type="component" value="Chromosome"/>
</dbReference>
<keyword evidence="3" id="KW-1185">Reference proteome</keyword>
<name>A0ABM8E0S1_9MICO</name>
<proteinExistence type="predicted"/>
<organism evidence="2 3">
    <name type="scientific">Microbacterium terricola</name>
    <dbReference type="NCBI Taxonomy" id="344163"/>
    <lineage>
        <taxon>Bacteria</taxon>
        <taxon>Bacillati</taxon>
        <taxon>Actinomycetota</taxon>
        <taxon>Actinomycetes</taxon>
        <taxon>Micrococcales</taxon>
        <taxon>Microbacteriaceae</taxon>
        <taxon>Microbacterium</taxon>
    </lineage>
</organism>
<protein>
    <submittedName>
        <fullName evidence="2">Uncharacterized protein</fullName>
    </submittedName>
</protein>
<dbReference type="RefSeq" id="WP_263797872.1">
    <property type="nucleotide sequence ID" value="NZ_AP027141.1"/>
</dbReference>
<dbReference type="EMBL" id="AP027141">
    <property type="protein sequence ID" value="BDV31538.1"/>
    <property type="molecule type" value="Genomic_DNA"/>
</dbReference>
<feature type="region of interest" description="Disordered" evidence="1">
    <location>
        <begin position="1"/>
        <end position="50"/>
    </location>
</feature>
<evidence type="ECO:0000313" key="2">
    <source>
        <dbReference type="EMBL" id="BDV31538.1"/>
    </source>
</evidence>
<feature type="region of interest" description="Disordered" evidence="1">
    <location>
        <begin position="461"/>
        <end position="482"/>
    </location>
</feature>
<reference evidence="2 3" key="1">
    <citation type="submission" date="2022-12" db="EMBL/GenBank/DDBJ databases">
        <title>Microbacterium terricola strain KV-448 chromosome, complete genome.</title>
        <authorList>
            <person name="Oshima T."/>
            <person name="Moriya T."/>
            <person name="Bessho Y."/>
        </authorList>
    </citation>
    <scope>NUCLEOTIDE SEQUENCE [LARGE SCALE GENOMIC DNA]</scope>
    <source>
        <strain evidence="2 3">KV-448</strain>
    </source>
</reference>